<sequence>MAFKSVWTAKGCMINAIKNKLKHTLTHKKYCP</sequence>
<proteinExistence type="predicted"/>
<name>A0A382K6T4_9ZZZZ</name>
<dbReference type="EMBL" id="UINC01078779">
    <property type="protein sequence ID" value="SVC20180.1"/>
    <property type="molecule type" value="Genomic_DNA"/>
</dbReference>
<accession>A0A382K6T4</accession>
<dbReference type="AlphaFoldDB" id="A0A382K6T4"/>
<gene>
    <name evidence="1" type="ORF">METZ01_LOCUS273034</name>
</gene>
<organism evidence="1">
    <name type="scientific">marine metagenome</name>
    <dbReference type="NCBI Taxonomy" id="408172"/>
    <lineage>
        <taxon>unclassified sequences</taxon>
        <taxon>metagenomes</taxon>
        <taxon>ecological metagenomes</taxon>
    </lineage>
</organism>
<evidence type="ECO:0000313" key="1">
    <source>
        <dbReference type="EMBL" id="SVC20180.1"/>
    </source>
</evidence>
<reference evidence="1" key="1">
    <citation type="submission" date="2018-05" db="EMBL/GenBank/DDBJ databases">
        <authorList>
            <person name="Lanie J.A."/>
            <person name="Ng W.-L."/>
            <person name="Kazmierczak K.M."/>
            <person name="Andrzejewski T.M."/>
            <person name="Davidsen T.M."/>
            <person name="Wayne K.J."/>
            <person name="Tettelin H."/>
            <person name="Glass J.I."/>
            <person name="Rusch D."/>
            <person name="Podicherti R."/>
            <person name="Tsui H.-C.T."/>
            <person name="Winkler M.E."/>
        </authorList>
    </citation>
    <scope>NUCLEOTIDE SEQUENCE</scope>
</reference>
<protein>
    <submittedName>
        <fullName evidence="1">Uncharacterized protein</fullName>
    </submittedName>
</protein>